<dbReference type="Proteomes" id="UP000197025">
    <property type="component" value="Unassembled WGS sequence"/>
</dbReference>
<feature type="transmembrane region" description="Helical" evidence="2">
    <location>
        <begin position="183"/>
        <end position="212"/>
    </location>
</feature>
<gene>
    <name evidence="3" type="ORF">SAMN02746019_00029160</name>
</gene>
<feature type="transmembrane region" description="Helical" evidence="2">
    <location>
        <begin position="378"/>
        <end position="399"/>
    </location>
</feature>
<evidence type="ECO:0000313" key="3">
    <source>
        <dbReference type="EMBL" id="SNB49237.1"/>
    </source>
</evidence>
<organism evidence="3 4">
    <name type="scientific">Thermoflexus hugenholtzii JAD2</name>
    <dbReference type="NCBI Taxonomy" id="877466"/>
    <lineage>
        <taxon>Bacteria</taxon>
        <taxon>Bacillati</taxon>
        <taxon>Chloroflexota</taxon>
        <taxon>Thermoflexia</taxon>
        <taxon>Thermoflexales</taxon>
        <taxon>Thermoflexaceae</taxon>
        <taxon>Thermoflexus</taxon>
    </lineage>
</organism>
<feature type="transmembrane region" description="Helical" evidence="2">
    <location>
        <begin position="130"/>
        <end position="149"/>
    </location>
</feature>
<dbReference type="OrthoDB" id="136918at2"/>
<dbReference type="AlphaFoldDB" id="A0A212PQP3"/>
<keyword evidence="2" id="KW-0472">Membrane</keyword>
<reference evidence="4" key="1">
    <citation type="submission" date="2017-06" db="EMBL/GenBank/DDBJ databases">
        <authorList>
            <person name="Varghese N."/>
            <person name="Submissions S."/>
        </authorList>
    </citation>
    <scope>NUCLEOTIDE SEQUENCE [LARGE SCALE GENOMIC DNA]</scope>
    <source>
        <strain evidence="4">JAD2</strain>
    </source>
</reference>
<keyword evidence="2" id="KW-0812">Transmembrane</keyword>
<evidence type="ECO:0000256" key="2">
    <source>
        <dbReference type="SAM" id="Phobius"/>
    </source>
</evidence>
<feature type="transmembrane region" description="Helical" evidence="2">
    <location>
        <begin position="452"/>
        <end position="471"/>
    </location>
</feature>
<feature type="transmembrane region" description="Helical" evidence="2">
    <location>
        <begin position="347"/>
        <end position="366"/>
    </location>
</feature>
<keyword evidence="4" id="KW-1185">Reference proteome</keyword>
<evidence type="ECO:0008006" key="5">
    <source>
        <dbReference type="Google" id="ProtNLM"/>
    </source>
</evidence>
<dbReference type="InParanoid" id="A0A212PQP3"/>
<protein>
    <recommendedName>
        <fullName evidence="5">Glycosyltransferase RgtA/B/C/D-like domain-containing protein</fullName>
    </recommendedName>
</protein>
<dbReference type="RefSeq" id="WP_088569776.1">
    <property type="nucleotide sequence ID" value="NZ_FYEK01000002.1"/>
</dbReference>
<feature type="transmembrane region" description="Helical" evidence="2">
    <location>
        <begin position="224"/>
        <end position="245"/>
    </location>
</feature>
<sequence>MLDRRDVGIATGIYLLAFSVYFLTYAGYPISDDERAMFASASSFQRIGAFTIHPLYHLDVKPGSANVGMFTTSGEMVPNYEPGQIAAIVPWLWLSDRLGTGRFQTAMLLNPMVIAGSAALLYLIVRSLPFPPGVAVLTTLFYAFGTAMWPYSQRLFREPLTGAWLLLAFGAPFLFRNHPDRGFFLMGLALGGAVATKQSALIALPGLLWLSFSALRSHSIQEMILRYLIALLGFGLVMIPAHIYYRMTLSSIPAFSRNVVEYAQSPELALSDPWHMVQRALALTISPGKGLLFYSPALVLAGIGMWGLLRAHRDLALGIFGFAALHTLGYSRQIIWWGGLNWGPRYMIPLLPVMMLAAAPGIAAILRWPPRRAKATLLFLALIALFPQLAGTLVDIRLFEGELDRALYQVLQDYHRAMEQVAWNPAYNPLLGQWKMLGQADPAPAWIRDHQLILAPIGIGVIGAILGLVIIERMRRHADPPLWTLWIIGGSALAMSLLAVVSLRQIPDDPRLDFHENARFLRPMIEDLNREARPGDVLLMTYPYFGDYFLNWLRAPIDWYGIFSAPSPLPEPRRALLDRLLARHSRIWLMRPWNRWHEQEPGLELYLLDHAYKVNERHYEDWMRLVLYLSPRGSWEPVKGSIRWENDVALIQAALQGGEIQAGEKLPVLQARPGDPLRLTLIWRGPLKALRATKVFVHIGDPDQPPRLQQDRLPRDGWLPNGQDDEEVEILDRYGFVLELPPGVYRVRIGLYDEAGGKRWPSESGEAIDLTMVEIR</sequence>
<proteinExistence type="predicted"/>
<feature type="transmembrane region" description="Helical" evidence="2">
    <location>
        <begin position="291"/>
        <end position="309"/>
    </location>
</feature>
<feature type="transmembrane region" description="Helical" evidence="2">
    <location>
        <begin position="316"/>
        <end position="335"/>
    </location>
</feature>
<feature type="transmembrane region" description="Helical" evidence="2">
    <location>
        <begin position="483"/>
        <end position="503"/>
    </location>
</feature>
<accession>A0A212PQP3</accession>
<feature type="region of interest" description="Disordered" evidence="1">
    <location>
        <begin position="701"/>
        <end position="721"/>
    </location>
</feature>
<dbReference type="EMBL" id="FYEK01000002">
    <property type="protein sequence ID" value="SNB49237.1"/>
    <property type="molecule type" value="Genomic_DNA"/>
</dbReference>
<keyword evidence="2" id="KW-1133">Transmembrane helix</keyword>
<name>A0A212PQP3_9CHLR</name>
<evidence type="ECO:0000313" key="4">
    <source>
        <dbReference type="Proteomes" id="UP000197025"/>
    </source>
</evidence>
<feature type="transmembrane region" description="Helical" evidence="2">
    <location>
        <begin position="106"/>
        <end position="124"/>
    </location>
</feature>
<feature type="transmembrane region" description="Helical" evidence="2">
    <location>
        <begin position="7"/>
        <end position="28"/>
    </location>
</feature>
<evidence type="ECO:0000256" key="1">
    <source>
        <dbReference type="SAM" id="MobiDB-lite"/>
    </source>
</evidence>